<comment type="caution">
    <text evidence="1">The sequence shown here is derived from an EMBL/GenBank/DDBJ whole genome shotgun (WGS) entry which is preliminary data.</text>
</comment>
<organism evidence="1 2">
    <name type="scientific">Characodon lateralis</name>
    <dbReference type="NCBI Taxonomy" id="208331"/>
    <lineage>
        <taxon>Eukaryota</taxon>
        <taxon>Metazoa</taxon>
        <taxon>Chordata</taxon>
        <taxon>Craniata</taxon>
        <taxon>Vertebrata</taxon>
        <taxon>Euteleostomi</taxon>
        <taxon>Actinopterygii</taxon>
        <taxon>Neopterygii</taxon>
        <taxon>Teleostei</taxon>
        <taxon>Neoteleostei</taxon>
        <taxon>Acanthomorphata</taxon>
        <taxon>Ovalentaria</taxon>
        <taxon>Atherinomorphae</taxon>
        <taxon>Cyprinodontiformes</taxon>
        <taxon>Goodeidae</taxon>
        <taxon>Characodon</taxon>
    </lineage>
</organism>
<evidence type="ECO:0008006" key="3">
    <source>
        <dbReference type="Google" id="ProtNLM"/>
    </source>
</evidence>
<dbReference type="Proteomes" id="UP001352852">
    <property type="component" value="Unassembled WGS sequence"/>
</dbReference>
<accession>A0ABU7EC85</accession>
<gene>
    <name evidence="1" type="ORF">CHARACLAT_023485</name>
</gene>
<protein>
    <recommendedName>
        <fullName evidence="3">Secreted protein</fullName>
    </recommendedName>
</protein>
<name>A0ABU7EC85_9TELE</name>
<sequence length="142" mass="16533">MCLHCWGTSLCASQGFPHRRTWLFALFSAEWVGVWESRSGDSSLSGVSAALPLLGCFQMMPSQTHTSWWVYKFSQCWQSEHKVDKQELKLKKGFTSFYSLTCIIEYLHMVSRDRSQSGTFMSIPGHIQLKYIHHIRFTRQDF</sequence>
<proteinExistence type="predicted"/>
<keyword evidence="2" id="KW-1185">Reference proteome</keyword>
<evidence type="ECO:0000313" key="2">
    <source>
        <dbReference type="Proteomes" id="UP001352852"/>
    </source>
</evidence>
<evidence type="ECO:0000313" key="1">
    <source>
        <dbReference type="EMBL" id="MED6284888.1"/>
    </source>
</evidence>
<dbReference type="EMBL" id="JAHUTJ010051677">
    <property type="protein sequence ID" value="MED6284888.1"/>
    <property type="molecule type" value="Genomic_DNA"/>
</dbReference>
<reference evidence="1 2" key="1">
    <citation type="submission" date="2021-06" db="EMBL/GenBank/DDBJ databases">
        <authorList>
            <person name="Palmer J.M."/>
        </authorList>
    </citation>
    <scope>NUCLEOTIDE SEQUENCE [LARGE SCALE GENOMIC DNA]</scope>
    <source>
        <strain evidence="1 2">CL_MEX2019</strain>
        <tissue evidence="1">Muscle</tissue>
    </source>
</reference>